<sequence length="37" mass="3982">MFESFVSLGNCESSTAPASVLNLPDTIFAVFFFALAH</sequence>
<evidence type="ECO:0000313" key="1">
    <source>
        <dbReference type="EMBL" id="JAH25027.1"/>
    </source>
</evidence>
<protein>
    <submittedName>
        <fullName evidence="1">Uncharacterized protein</fullName>
    </submittedName>
</protein>
<reference evidence="1" key="1">
    <citation type="submission" date="2014-11" db="EMBL/GenBank/DDBJ databases">
        <authorList>
            <person name="Amaro Gonzalez C."/>
        </authorList>
    </citation>
    <scope>NUCLEOTIDE SEQUENCE</scope>
</reference>
<reference evidence="1" key="2">
    <citation type="journal article" date="2015" name="Fish Shellfish Immunol.">
        <title>Early steps in the European eel (Anguilla anguilla)-Vibrio vulnificus interaction in the gills: Role of the RtxA13 toxin.</title>
        <authorList>
            <person name="Callol A."/>
            <person name="Pajuelo D."/>
            <person name="Ebbesson L."/>
            <person name="Teles M."/>
            <person name="MacKenzie S."/>
            <person name="Amaro C."/>
        </authorList>
    </citation>
    <scope>NUCLEOTIDE SEQUENCE</scope>
</reference>
<accession>A0A0E9R8B8</accession>
<dbReference type="AlphaFoldDB" id="A0A0E9R8B8"/>
<dbReference type="EMBL" id="GBXM01083550">
    <property type="protein sequence ID" value="JAH25027.1"/>
    <property type="molecule type" value="Transcribed_RNA"/>
</dbReference>
<name>A0A0E9R8B8_ANGAN</name>
<organism evidence="1">
    <name type="scientific">Anguilla anguilla</name>
    <name type="common">European freshwater eel</name>
    <name type="synonym">Muraena anguilla</name>
    <dbReference type="NCBI Taxonomy" id="7936"/>
    <lineage>
        <taxon>Eukaryota</taxon>
        <taxon>Metazoa</taxon>
        <taxon>Chordata</taxon>
        <taxon>Craniata</taxon>
        <taxon>Vertebrata</taxon>
        <taxon>Euteleostomi</taxon>
        <taxon>Actinopterygii</taxon>
        <taxon>Neopterygii</taxon>
        <taxon>Teleostei</taxon>
        <taxon>Anguilliformes</taxon>
        <taxon>Anguillidae</taxon>
        <taxon>Anguilla</taxon>
    </lineage>
</organism>
<proteinExistence type="predicted"/>